<dbReference type="EMBL" id="JAAEJV010000023">
    <property type="protein sequence ID" value="MBF5059456.1"/>
    <property type="molecule type" value="Genomic_DNA"/>
</dbReference>
<name>A0ABS0AZ97_9BACT</name>
<gene>
    <name evidence="3" type="ORF">NEPTK9_000970</name>
</gene>
<comment type="caution">
    <text evidence="3">The sequence shown here is derived from an EMBL/GenBank/DDBJ whole genome shotgun (WGS) entry which is preliminary data.</text>
</comment>
<keyword evidence="1" id="KW-0812">Transmembrane</keyword>
<sequence length="6039" mass="598128">MTWVVGLFCLVFMVRFLYFFILIFPLFVQAKLSHPKVVAGKAHVEKHGNQLWHVHSNGRTIINWKEFSLNSKEIARFFQDSSKSAVLNRVTGGLPSSIQGLIESNGAIYLINEKGVFIGPNGRINAASFVASTLDASNDQFLKNGELLFKGSSTERVVNYGKILTPMGNVALIGLNVENHGKIDAPNGKVALAAGEEVLMLPDSQDFLILRVSRDKESAAITQEGKIQALQTEVRAAGTPYSLAIKNGGTIQATGVKREKGRVFLIADQGDCHVDGVIEAPGGEVQVLADRVALLGNTSIDVSDKLGGGTVLVGGDYKGQNPSIKNAKQTEMVKGAVIDASAHELGNGGKIIVWSDELTRCRGKLSAMGGVRGGNGGFVEVSGKGLDFDGDVNLTAERGNVGLLLLDPKFINIIAAWGDPVAGNNLFTDIPAGTANISGATLAAAINSANVTLQANTDITFDDDVTVTTNTQRTLTLQAGRSILVQPNRTLDVRRSNFIATINDGGAIPANRDPGTAQFILGANAEIDTNWRGTNDGDVTITFGNFGGVSEGTILIDTGTEINFGAGTCTLTGTASLSGGTSTRGVEIFGFVNGAGQGVIDITGVGALGGVGEGDNIGVLLGVGGRLNCGNSGQINVTGTGGTGGLGGNDGIRVDGGFIDANSTTVTMCTGTSNATSGDNNRGISIINSGDIDMANGGATLMGTGGNGVNGNVGVFLDSTGVTITGGNGPLNITGIGQGSGNNNSGVELGETSVLSSAIGNISITGTGASSSGSGNDGVVIDGAITSKGGAANAATITIDGTTPSGSSNIGVRSTSGTATITSINGDIDITGDVTATTDTNSAGISLDDITISSTGNGVSAATITLAGTGATGSNLSQGVLLMSSTIQSTRGAISVTGTAQDTSATPIGIAALGSTLGITNLGTMTLTANGGDFEISNTSDFDTSTGALTLTADENIVFLNTPPSTVNTTAGLVTLTATNGQIDMGDNGTVTTTGGDATFNANTSVNFGAVDVSGGQITVNAQTIVNNLTSGTNLTGSDAVLNTSGTIGVAPATGSGAITTNLDNLEATITGTGDLVIFETGALDLDNITLNNGNVDINTDGPIGQNFLTALNVTGSLHFETSRDITIGSVNLFNDQATDIGPSTVAGNFILTTLPLSPITLSGNVDVGNNFTMLGTTFDDGGNTLRVAGTATLNGLDPSQFNSDDIFPSGGGPDFDLSVATFAATGDITVNLREQTYNAANVVLPSAVTVNNLGNSVTGTIRFTTVDPVISTGPVVDYNLIQTAPFTLNAGQNMIVNAARGSNNSPLGTNDSPFGNSTLNGGDGSNVTLTQSNIFNGGWISLRDPENGAVSSSDNFEAEHNNLYGTLTFNSGGTFETGANTETVRAVGTIDIDAVGTITVDGAVSSLTTGGTPSQTVSYDGTTLTGTATTTATGVDITTTGAINHNTATTNLVFTAGGNVTLTDPDAVTVAGDTTGTIDISTSGGGDITVDNVTVGSLNRVGLSGKTVTGTTNSGSIIINEDITGSGAINLTANGGQITDSGASSPPTLNGPSADLEAGLGIDVRTAIGQLEADVTGVGNITVTNNAGMDLNGVNTNNGTISLTATTGTLNLTAPVTAGSGNNITMTATTGAITDATAISSPNVIGNQTTLVAATGITLDTNITRLNSSVTGAGDTTIVETDGLSLGNTITTNGNVSLTTGGVLNQVAATTLSIAGNLTVDTSADGSIGTVTIQNAVATTVGSSLVAGDYIFNVPANTVTLAANITVGNDFNVTTTSYSDGGFTVTQGGGVIINGTNDNLTGNTITATGTPPNFDLATATFASTGDITVNLRRVDNNFSNVQLTNAALLNNAGNSISGTIAVTTVDPNLTGTTNVDYNLVQTAPFTLNASQNMIVNAARGSNNAPLGTNDSPFGNSSLNGGDGSNVTLTQSNVFNGGWISLRDPENGSVTSSDNFEAEHINDYGTLTIDSGGTFTAGANSETVRAEGAIDIDAVGAITVDGAVTGTTVNYDGASLTGTATTTATSIDMTTTGLINHNTDAGTLTFAAGGDVTLVDADGFDISGNGNNINLTAGGAGSITLTGNVTATGMAILSATGGMITDSGATLSGTTGVLTAATGIDLQTTLTQLDASVTGTGDITIVETNALSLGNISTNNGGFDITTAGLLDQVAATTLSIAGNLMVDTSADGSIGTVTIRNTSATTIGASLVAGDSIFNVPTNTITLATNIEVGNDFNVTTTSYNDGGFTVTQGGNIIINGVNPNLNGNTITATGTPSNFDLNTATLASTGDITVNLRRVDNTFSNVQLANAALLDNTGNSITGTIVVTTVDPNLTGTTNVDYNLVQTAPFTLNASQNMIVNAARGSNNAPLGTNDSPFGNSSLNGGDGSNVTLTQSNVFNGGWISLRDPENGSVTSSDNFEAEHINDYGTLTIDSGGTFTAGANSETVRAEGAIDIDAVGAITVDGAVTGTTVNYDGASLTGTATTTATSIDMTTTGLINHNTDVGTLTFAAGGDVTLVDADGFDVSGNGNNINLTAGGAGSITLTGNVTATGTATLSATGGMITDSGATLSGTTGMLTAATGIDLQTTLTQLDASVTGTGDITIVETNALSLGNISTNNGNFNITTGGLLDQVAATTLSIAGNLTVDTSADGSIGTVTIQNTVPTTIGTSLVAGGYIFNVPTNTVTLAANIMVGNDFNVTTTSFNDGGFTITQGGDVIINGTNANLTGNTITATGTPPNFDLATATFASTGDITVNLRRVNNNFSNVQLANAALLNNAGNSISGTIVVTTVDPNLTGTTNVDYNLVQTAPFTLNASQNMIVNAARGSNNAPLGTNDSPFGNSSLNGGNGSNVTLTQSNVFNGGWISLRDPENGAVTSSDNFEAEHINDYGTLTIDSGGTFTTGANTETVRAGGAIDIDAVGAITVDGAVTGSTVSYDGASLTGTATTTATSIDMTTTGLINHNTDAGTLTFAAAGDVTLVDVDGFNVSGNGNNINLTAGGAGSITLTGNVTATGTATLSAAGGMITDSGAILSGTTGMLTAATGINLQTTLTELQANVTGVGGLAVTNTTGIDLNGVSTNNGTATLVATTGTLNLLAPVTAGTNSDLVLTATTGAITDASAGGSPNLIGNEATLTAATGISLDTNITRMNGNITGTGDITIVETSGLTLGNTSTNNGNVSLTTEGLIDQAGGTTLAISGDLTLDTSADGTIGTVTVRNTVATLIGSSLVAGDYIFNAAGQTVDLNANIEVGRNFEVTAATFNDNGNTITQGGHVIINGSNPSLTGNTITAVGAPPNFDLATAIFAVAGDITVNLRGTVNNFTNMQLANAALLDNAGNSISGTITATTVDPNFTGTSSQDYNLIQTAPFTLNAGQNMIVNAARGVNNPPLGTNDSPFGNSTLNGGDGSNITLTQSNVFNGGWISLRDPENGAVSSSDNFAAEHINDYGTLTIDSEGTFDTGANSETVRAGGAIDIDAAGAITVDGAVTGSTASYNGASLTGTATTTATSIDMITTGLINHNTDAETLTFAAGGDVTLVDVDGFDTSGNGDNIDLTAGGVGSITLTGNVTATGTATLSAAGGSITDSGATLSGTLGTLTAATGINLQATLTQLDADVTGAGNMDITNSAALEVLGATTNTGNLTIETTAGSLTQSGNITTAGGMATLTGNVDVSLEIVNAGAGDITVSATTGEIIDNLGAETPNLIGGVGILTAATGIGAADDINTTLTELQASVTGVGNLAVTNTAGIDLNGVNTTNGTVALVATTGTLNLLAPVTAGTNNDLTLTATTGAITDTSAGGSPNVIGNAATLTAATGIDLESDISQVTANVTGGGNLALVNDSALEVLGATTNTGTLSIETLAGSLTQSGNITTAGGMATLTGNVDVDLELVNAGGGDITVTATKGEIVDNLGAETPNLIGGVGILTAATGIGVAGDINTTLTELQANVTSVGNLAVTNTTGIDLNGVSTTNGTVSLVATTGTLNLLAPVTAGTNSDLTLTAITGAITDASAGGSPNLIGDEATLTAATGITLDTNITRMNGDVTGAGNITIVETDALTLGNVTTTNGNVSLTTAGLIDQVGGTTLSIAGDLTIDTSAAPAIGTATIRNVSPTTIGASLVAGNYIFNVPTNTVTLGGNLTIGNDFTVTTTAYNDGGFTVTQGGTILINGSNPDLTGNNIVATGAGPDFDLAAATFAATGDITVDLRKTTNNFSNVQLANAAILDNAGNEITGTITVTTVDPNLTGTTITDYNLIQTAPFTLNAGQNMIVNAARGVNNPPLGSNDSPFGNSTLNGGDGSNITLTQSNVFNSGWISLRDPENGVVSSSDNFGAEHINVYGTLTIDSGGTFDTGANTETVRAGGAIDIDAVGAITVDGAVTGSAVTYDGASLTGTATTTATSIDMTTSGLINHNTNAGTLTFAAGGDVTLVDVDGFDISGNGDNIDLTAGGVGSITLTGNVTATGTATLSAAGGSITDSGATLSGTLGTLTAANGINLQTTLTQLDADVTGGGNMDITNSAALEVLGATTNSGTLTIVTTAGSLTQSGNITTAGGNATLTGNIDISLELVNAGAGDIAVTANTGEIIDNLVGETPNLIGNRGDLGAATGIGAADNINTTLNQLDANVSGTGDISISNTQTLTLEGITTFDGAITLVTTAGDLNTTLPIQSVQPHTVTLNAAGNISQIPVGTIATGGGNAILTANNNIAMGKTDAGVGNVTLTATNGALNNNLPGGSPNLIGVLGTLTAATGIDGVSNLSQLTANVTAVGGITLTDTTALELVGVNTADGPITIDTASGNLNVTNGVTAGGANAVTLTGAASVIHAATGDVTSSRGTIGVTANGGAITMVDGTVYNTGGGDATLNATTDIAVGVVDAGVGNIILDATGGQITEVTAGVNLTGASATLTAGTGIGATSAIDTTLTDVQATVTGTGPIEIVDTDSLDVLGATTNNGDISISTAASDLTISASVQAGGISAVTLNGAANVVHTAAGDVSSAGGPINVTAGTAAITMADGTTYTTGGGDATLLAATNIAVGSVDSGSGDVFATATGGAITDNTAAATPNLTGARADLVAATGITSQTTLNQLEAEVTGTGNIALTNTGVLELVGWNGGSAGAVTNDGSVTITATAGNLTITDPVQVGGVGNPAILNAGNNVFVGLVTTNNGDITINATGGAVFDNLIEETPNLIGDNLILTAFSGIGPASDLNTTVNTLQATTTGGGNIAVNNTTSLALNVIDAGTGNITITATVGALTDNTLSSTSQNLIGNSVILSATTGIGAAGIGNIGTNVGTLAAATTAGNIVIRELDGLALGNISTGGGSFDLDVGGLVTQAGGATLNIVGDFILTTDRAPTLGTISITNSVATNLGTTSIAGDYTITTSPLSPVTLQDDLFAAGDVSINTSLLDENGFTIFAGGDTFINGVDGDLTGNVINAKGVGNTFNLSLATPAAAGDILINLRNLLPNYTNLQLANAAILENGGNMITGEIIVTTIDPGFTGFSVEDFDMIQTAPLTLNAGQNLQINAARGVNNPPIGVMDSPFGGSTLNGGDGSNITLDQANTFPGTVEIRDPNLCTLVQNNNVALAHVNTYGNLDVTSNSGKLQVGAVAGETTRTAGLANTLTASGDINIDEMLLALDTSGNRLGAFTLTSQTGSLFGAAMTEAEQVTLSATAGTIGAPFLLTTPMYSYAASGNVSIDCDISTTVSGATNSGATILSLTAPGTLTTTGLSNSAGSITLSATAGAITQTTGSVTAPTITGNGDQGITLLTSGTTLSFTNTTSGAINIENTSATTSTVTLQNGPGAIDTGRSLTYSQLGGSSVQFGLVNANGTASLLSLTGGADMTFTDTVAMGGDFIAATNNTLTVDAINLTFQGVATFVVDQQDPFTVGAGQFINNGNFTVATDNLAVYAVSGPQAPATALTPPNLVTLGGNLAPLATWDAGEPNGLATKYSTAYSATFGNDYPPGNGEFGNQVIWYKFNLTSSNPPLPPFPGFAPPFLRLVGVNSEVALHYFLYTYDNDSRRIIDYICQKNGYHLPCAPSIKIEPTR</sequence>
<dbReference type="NCBIfam" id="TIGR01901">
    <property type="entry name" value="adhes_NPXG"/>
    <property type="match status" value="1"/>
</dbReference>
<dbReference type="InterPro" id="IPR011050">
    <property type="entry name" value="Pectin_lyase_fold/virulence"/>
</dbReference>
<feature type="transmembrane region" description="Helical" evidence="1">
    <location>
        <begin position="7"/>
        <end position="28"/>
    </location>
</feature>
<dbReference type="InterPro" id="IPR043709">
    <property type="entry name" value="DUF5649"/>
</dbReference>
<dbReference type="PANTHER" id="PTHR12338">
    <property type="entry name" value="AUTOTRANSPORTER"/>
    <property type="match status" value="1"/>
</dbReference>
<dbReference type="Proteomes" id="UP001194714">
    <property type="component" value="Unassembled WGS sequence"/>
</dbReference>
<dbReference type="InterPro" id="IPR006626">
    <property type="entry name" value="PbH1"/>
</dbReference>
<dbReference type="Pfam" id="PF18886">
    <property type="entry name" value="DUF5649"/>
    <property type="match status" value="5"/>
</dbReference>
<feature type="domain" description="Filamentous haemagglutinin FhaB/tRNA nuclease CdiA-like TPS" evidence="2">
    <location>
        <begin position="28"/>
        <end position="140"/>
    </location>
</feature>
<reference evidence="3 4" key="1">
    <citation type="submission" date="2020-01" db="EMBL/GenBank/DDBJ databases">
        <title>Draft genome sequence of Cand. Neptunochlamydia vexilliferae K9.</title>
        <authorList>
            <person name="Schulz F."/>
            <person name="Koestlbacher S."/>
            <person name="Wascher F."/>
            <person name="Pizzetti I."/>
            <person name="Horn M."/>
        </authorList>
    </citation>
    <scope>NUCLEOTIDE SEQUENCE [LARGE SCALE GENOMIC DNA]</scope>
    <source>
        <strain evidence="3 4">K9</strain>
    </source>
</reference>
<evidence type="ECO:0000259" key="2">
    <source>
        <dbReference type="SMART" id="SM00912"/>
    </source>
</evidence>
<evidence type="ECO:0000313" key="4">
    <source>
        <dbReference type="Proteomes" id="UP001194714"/>
    </source>
</evidence>
<dbReference type="InterPro" id="IPR008638">
    <property type="entry name" value="FhaB/CdiA-like_TPS"/>
</dbReference>
<proteinExistence type="predicted"/>
<dbReference type="SMART" id="SM00710">
    <property type="entry name" value="PbH1"/>
    <property type="match status" value="23"/>
</dbReference>
<accession>A0ABS0AZ97</accession>
<dbReference type="PANTHER" id="PTHR12338:SF5">
    <property type="entry name" value="ANTIGEN 43-RELATED"/>
    <property type="match status" value="1"/>
</dbReference>
<evidence type="ECO:0000256" key="1">
    <source>
        <dbReference type="SAM" id="Phobius"/>
    </source>
</evidence>
<dbReference type="Gene3D" id="2.160.20.10">
    <property type="entry name" value="Single-stranded right-handed beta-helix, Pectin lyase-like"/>
    <property type="match status" value="1"/>
</dbReference>
<organism evidence="3 4">
    <name type="scientific">Candidatus Neptunichlamydia vexilliferae</name>
    <dbReference type="NCBI Taxonomy" id="1651774"/>
    <lineage>
        <taxon>Bacteria</taxon>
        <taxon>Pseudomonadati</taxon>
        <taxon>Chlamydiota</taxon>
        <taxon>Chlamydiia</taxon>
        <taxon>Parachlamydiales</taxon>
        <taxon>Simkaniaceae</taxon>
        <taxon>Candidatus Neptunichlamydia</taxon>
    </lineage>
</organism>
<dbReference type="InterPro" id="IPR012334">
    <property type="entry name" value="Pectin_lyas_fold"/>
</dbReference>
<keyword evidence="4" id="KW-1185">Reference proteome</keyword>
<dbReference type="InterPro" id="IPR050909">
    <property type="entry name" value="Bact_Autotransporter_VF"/>
</dbReference>
<keyword evidence="1" id="KW-1133">Transmembrane helix</keyword>
<dbReference type="SUPFAM" id="SSF51126">
    <property type="entry name" value="Pectin lyase-like"/>
    <property type="match status" value="1"/>
</dbReference>
<keyword evidence="1" id="KW-0472">Membrane</keyword>
<protein>
    <recommendedName>
        <fullName evidence="2">Filamentous haemagglutinin FhaB/tRNA nuclease CdiA-like TPS domain-containing protein</fullName>
    </recommendedName>
</protein>
<dbReference type="SMART" id="SM00912">
    <property type="entry name" value="Haemagg_act"/>
    <property type="match status" value="1"/>
</dbReference>
<evidence type="ECO:0000313" key="3">
    <source>
        <dbReference type="EMBL" id="MBF5059456.1"/>
    </source>
</evidence>